<dbReference type="RefSeq" id="XP_070862661.1">
    <property type="nucleotide sequence ID" value="XM_071005934.1"/>
</dbReference>
<evidence type="ECO:0000256" key="1">
    <source>
        <dbReference type="SAM" id="Phobius"/>
    </source>
</evidence>
<dbReference type="EMBL" id="JABSNW010000001">
    <property type="protein sequence ID" value="KAL2891481.1"/>
    <property type="molecule type" value="Genomic_DNA"/>
</dbReference>
<evidence type="ECO:0000313" key="4">
    <source>
        <dbReference type="EMBL" id="KAL2891481.1"/>
    </source>
</evidence>
<feature type="domain" description="DUF7732" evidence="3">
    <location>
        <begin position="150"/>
        <end position="275"/>
    </location>
</feature>
<gene>
    <name evidence="4" type="ORF">HOO65_010839</name>
</gene>
<keyword evidence="1" id="KW-0812">Transmembrane</keyword>
<reference evidence="4 5" key="1">
    <citation type="submission" date="2020-05" db="EMBL/GenBank/DDBJ databases">
        <title>Ceratocystis lukuohia genome.</title>
        <authorList>
            <person name="Harrington T.C."/>
            <person name="Kim K."/>
            <person name="Mayers C.G."/>
        </authorList>
    </citation>
    <scope>NUCLEOTIDE SEQUENCE [LARGE SCALE GENOMIC DNA]</scope>
    <source>
        <strain evidence="4 5">C4212</strain>
    </source>
</reference>
<dbReference type="Proteomes" id="UP001610728">
    <property type="component" value="Unassembled WGS sequence"/>
</dbReference>
<keyword evidence="1" id="KW-0472">Membrane</keyword>
<dbReference type="Pfam" id="PF24866">
    <property type="entry name" value="DUF7732"/>
    <property type="match status" value="1"/>
</dbReference>
<keyword evidence="2" id="KW-0732">Signal</keyword>
<dbReference type="PANTHER" id="PTHR42091">
    <property type="entry name" value="CONSERVED GLYCINE-RICH PROTEIN (AFU_ORTHOLOGUE AFUA_7G02440)"/>
    <property type="match status" value="1"/>
</dbReference>
<comment type="caution">
    <text evidence="4">The sequence shown here is derived from an EMBL/GenBank/DDBJ whole genome shotgun (WGS) entry which is preliminary data.</text>
</comment>
<evidence type="ECO:0000259" key="3">
    <source>
        <dbReference type="Pfam" id="PF24866"/>
    </source>
</evidence>
<sequence>MKSSAITGPLAVFIALFVHVIAAPNIKIAPRTASLAVRDASVVLKDNVLQDLWKRRGGGGGGSRGSSSSGVAVAAAVVLVPAVGAVAVAARAEEVRVVLALALALAAVVVHPLPREEGTFFIILSYIQPLTPANKTRSTGSPRTFGGGSYYAGGATTPYRSGSRSAAGLTGAFFAIGLLSFWPALWLTNAYLYHYPSSYRYQFHNQSSNANESLPVICACAENSLCGCDENNSTAYFNSLIGNGSYSGLNTSVVSVAQVNGTKTLLVNGTLSNDTTSPTEDSDGGDDSSMAILNSPVSLLGYWPVAVAAFAAIYVV</sequence>
<dbReference type="GeneID" id="98115085"/>
<evidence type="ECO:0000256" key="2">
    <source>
        <dbReference type="SAM" id="SignalP"/>
    </source>
</evidence>
<dbReference type="InterPro" id="IPR056634">
    <property type="entry name" value="DUF7732"/>
</dbReference>
<feature type="signal peptide" evidence="2">
    <location>
        <begin position="1"/>
        <end position="22"/>
    </location>
</feature>
<dbReference type="PANTHER" id="PTHR42091:SF1">
    <property type="entry name" value="CONSERVED GLYCINE-RICH PROTEIN (AFU_ORTHOLOGUE AFUA_7G02440)"/>
    <property type="match status" value="1"/>
</dbReference>
<protein>
    <recommendedName>
        <fullName evidence="3">DUF7732 domain-containing protein</fullName>
    </recommendedName>
</protein>
<keyword evidence="5" id="KW-1185">Reference proteome</keyword>
<organism evidence="4 5">
    <name type="scientific">Ceratocystis lukuohia</name>
    <dbReference type="NCBI Taxonomy" id="2019550"/>
    <lineage>
        <taxon>Eukaryota</taxon>
        <taxon>Fungi</taxon>
        <taxon>Dikarya</taxon>
        <taxon>Ascomycota</taxon>
        <taxon>Pezizomycotina</taxon>
        <taxon>Sordariomycetes</taxon>
        <taxon>Hypocreomycetidae</taxon>
        <taxon>Microascales</taxon>
        <taxon>Ceratocystidaceae</taxon>
        <taxon>Ceratocystis</taxon>
    </lineage>
</organism>
<feature type="chain" id="PRO_5045752983" description="DUF7732 domain-containing protein" evidence="2">
    <location>
        <begin position="23"/>
        <end position="316"/>
    </location>
</feature>
<accession>A0ABR4MT83</accession>
<name>A0ABR4MT83_9PEZI</name>
<proteinExistence type="predicted"/>
<evidence type="ECO:0000313" key="5">
    <source>
        <dbReference type="Proteomes" id="UP001610728"/>
    </source>
</evidence>
<keyword evidence="1" id="KW-1133">Transmembrane helix</keyword>
<feature type="transmembrane region" description="Helical" evidence="1">
    <location>
        <begin position="97"/>
        <end position="114"/>
    </location>
</feature>
<feature type="transmembrane region" description="Helical" evidence="1">
    <location>
        <begin position="166"/>
        <end position="192"/>
    </location>
</feature>
<feature type="transmembrane region" description="Helical" evidence="1">
    <location>
        <begin position="71"/>
        <end position="90"/>
    </location>
</feature>
<feature type="transmembrane region" description="Helical" evidence="1">
    <location>
        <begin position="297"/>
        <end position="315"/>
    </location>
</feature>